<gene>
    <name evidence="2" type="ORF">P168DRAFT_68035</name>
</gene>
<name>A0A2I1CS29_ASPC2</name>
<reference evidence="2" key="1">
    <citation type="submission" date="2016-12" db="EMBL/GenBank/DDBJ databases">
        <title>The genomes of Aspergillus section Nigri reveals drivers in fungal speciation.</title>
        <authorList>
            <consortium name="DOE Joint Genome Institute"/>
            <person name="Vesth T.C."/>
            <person name="Nybo J."/>
            <person name="Theobald S."/>
            <person name="Brandl J."/>
            <person name="Frisvad J.C."/>
            <person name="Nielsen K.F."/>
            <person name="Lyhne E.K."/>
            <person name="Kogle M.E."/>
            <person name="Kuo A."/>
            <person name="Riley R."/>
            <person name="Clum A."/>
            <person name="Nolan M."/>
            <person name="Lipzen A."/>
            <person name="Salamov A."/>
            <person name="Henrissat B."/>
            <person name="Wiebenga A."/>
            <person name="De vries R.P."/>
            <person name="Grigoriev I.V."/>
            <person name="Mortensen U.H."/>
            <person name="Andersen M.R."/>
            <person name="Baker S.E."/>
        </authorList>
    </citation>
    <scope>NUCLEOTIDE SEQUENCE</scope>
    <source>
        <strain evidence="2">IBT 28561</strain>
    </source>
</reference>
<evidence type="ECO:0000256" key="1">
    <source>
        <dbReference type="SAM" id="MobiDB-lite"/>
    </source>
</evidence>
<protein>
    <submittedName>
        <fullName evidence="2">Uncharacterized protein</fullName>
    </submittedName>
</protein>
<dbReference type="PROSITE" id="PS51257">
    <property type="entry name" value="PROKAR_LIPOPROTEIN"/>
    <property type="match status" value="1"/>
</dbReference>
<dbReference type="Proteomes" id="UP000234254">
    <property type="component" value="Unassembled WGS sequence"/>
</dbReference>
<dbReference type="VEuPathDB" id="FungiDB:P168DRAFT_68035"/>
<comment type="caution">
    <text evidence="2">The sequence shown here is derived from an EMBL/GenBank/DDBJ whole genome shotgun (WGS) entry which is preliminary data.</text>
</comment>
<dbReference type="GeneID" id="36549627"/>
<sequence>MDSVKEFQMESSRFTMSVEHRGFHSTFCPILVSCSLIHQPAWQRPQKSPTCWTTTGHDTARSVARTERKPRPSQLHYQKSRQESWESNAPPLDRPKAKDLSRLDRYNRDQK</sequence>
<keyword evidence="3" id="KW-1185">Reference proteome</keyword>
<feature type="compositionally biased region" description="Basic and acidic residues" evidence="1">
    <location>
        <begin position="93"/>
        <end position="111"/>
    </location>
</feature>
<feature type="compositionally biased region" description="Basic and acidic residues" evidence="1">
    <location>
        <begin position="58"/>
        <end position="70"/>
    </location>
</feature>
<evidence type="ECO:0000313" key="2">
    <source>
        <dbReference type="EMBL" id="PKY00429.1"/>
    </source>
</evidence>
<evidence type="ECO:0000313" key="3">
    <source>
        <dbReference type="Proteomes" id="UP000234254"/>
    </source>
</evidence>
<dbReference type="EMBL" id="MSFM01000014">
    <property type="protein sequence ID" value="PKY00429.1"/>
    <property type="molecule type" value="Genomic_DNA"/>
</dbReference>
<organism evidence="2 3">
    <name type="scientific">Aspergillus campestris (strain IBT 28561)</name>
    <dbReference type="NCBI Taxonomy" id="1392248"/>
    <lineage>
        <taxon>Eukaryota</taxon>
        <taxon>Fungi</taxon>
        <taxon>Dikarya</taxon>
        <taxon>Ascomycota</taxon>
        <taxon>Pezizomycotina</taxon>
        <taxon>Eurotiomycetes</taxon>
        <taxon>Eurotiomycetidae</taxon>
        <taxon>Eurotiales</taxon>
        <taxon>Aspergillaceae</taxon>
        <taxon>Aspergillus</taxon>
        <taxon>Aspergillus subgen. Circumdati</taxon>
    </lineage>
</organism>
<feature type="region of interest" description="Disordered" evidence="1">
    <location>
        <begin position="44"/>
        <end position="111"/>
    </location>
</feature>
<proteinExistence type="predicted"/>
<dbReference type="RefSeq" id="XP_024689023.1">
    <property type="nucleotide sequence ID" value="XM_024842098.1"/>
</dbReference>
<accession>A0A2I1CS29</accession>
<feature type="compositionally biased region" description="Polar residues" evidence="1">
    <location>
        <begin position="45"/>
        <end position="57"/>
    </location>
</feature>
<dbReference type="AlphaFoldDB" id="A0A2I1CS29"/>